<evidence type="ECO:0000313" key="1">
    <source>
        <dbReference type="Proteomes" id="UP000095283"/>
    </source>
</evidence>
<sequence length="42" mass="4999">MYLINHPLLLFFAHIRPVIQVYDSLSIQQFNLSLVLHKCILF</sequence>
<protein>
    <submittedName>
        <fullName evidence="2">Uncharacterized protein</fullName>
    </submittedName>
</protein>
<evidence type="ECO:0000313" key="2">
    <source>
        <dbReference type="WBParaSite" id="Hba_10455"/>
    </source>
</evidence>
<organism evidence="1 2">
    <name type="scientific">Heterorhabditis bacteriophora</name>
    <name type="common">Entomopathogenic nematode worm</name>
    <dbReference type="NCBI Taxonomy" id="37862"/>
    <lineage>
        <taxon>Eukaryota</taxon>
        <taxon>Metazoa</taxon>
        <taxon>Ecdysozoa</taxon>
        <taxon>Nematoda</taxon>
        <taxon>Chromadorea</taxon>
        <taxon>Rhabditida</taxon>
        <taxon>Rhabditina</taxon>
        <taxon>Rhabditomorpha</taxon>
        <taxon>Strongyloidea</taxon>
        <taxon>Heterorhabditidae</taxon>
        <taxon>Heterorhabditis</taxon>
    </lineage>
</organism>
<dbReference type="WBParaSite" id="Hba_10455">
    <property type="protein sequence ID" value="Hba_10455"/>
    <property type="gene ID" value="Hba_10455"/>
</dbReference>
<dbReference type="AlphaFoldDB" id="A0A1I7WYW4"/>
<reference evidence="2" key="1">
    <citation type="submission" date="2016-11" db="UniProtKB">
        <authorList>
            <consortium name="WormBaseParasite"/>
        </authorList>
    </citation>
    <scope>IDENTIFICATION</scope>
</reference>
<keyword evidence="1" id="KW-1185">Reference proteome</keyword>
<proteinExistence type="predicted"/>
<dbReference type="Proteomes" id="UP000095283">
    <property type="component" value="Unplaced"/>
</dbReference>
<accession>A0A1I7WYW4</accession>
<name>A0A1I7WYW4_HETBA</name>